<protein>
    <submittedName>
        <fullName evidence="1">Uncharacterized protein</fullName>
    </submittedName>
</protein>
<name>A0A6G1C6V6_9ORYZ</name>
<comment type="caution">
    <text evidence="1">The sequence shown here is derived from an EMBL/GenBank/DDBJ whole genome shotgun (WGS) entry which is preliminary data.</text>
</comment>
<dbReference type="Proteomes" id="UP000479710">
    <property type="component" value="Unassembled WGS sequence"/>
</dbReference>
<gene>
    <name evidence="1" type="ORF">E2562_023800</name>
</gene>
<reference evidence="1 2" key="1">
    <citation type="submission" date="2019-11" db="EMBL/GenBank/DDBJ databases">
        <title>Whole genome sequence of Oryza granulata.</title>
        <authorList>
            <person name="Li W."/>
        </authorList>
    </citation>
    <scope>NUCLEOTIDE SEQUENCE [LARGE SCALE GENOMIC DNA]</scope>
    <source>
        <strain evidence="2">cv. Menghai</strain>
        <tissue evidence="1">Leaf</tissue>
    </source>
</reference>
<dbReference type="AlphaFoldDB" id="A0A6G1C6V6"/>
<sequence length="91" mass="9906">MEKITKSVPPLGVILTPQKCKPDISALNRLFRSTQQKKMGRRKVEEITTDELDLVVHAVEEPGGARAACAAAMASSVAEYQPSACIRTPRL</sequence>
<evidence type="ECO:0000313" key="1">
    <source>
        <dbReference type="EMBL" id="KAF0896395.1"/>
    </source>
</evidence>
<keyword evidence="2" id="KW-1185">Reference proteome</keyword>
<organism evidence="1 2">
    <name type="scientific">Oryza meyeriana var. granulata</name>
    <dbReference type="NCBI Taxonomy" id="110450"/>
    <lineage>
        <taxon>Eukaryota</taxon>
        <taxon>Viridiplantae</taxon>
        <taxon>Streptophyta</taxon>
        <taxon>Embryophyta</taxon>
        <taxon>Tracheophyta</taxon>
        <taxon>Spermatophyta</taxon>
        <taxon>Magnoliopsida</taxon>
        <taxon>Liliopsida</taxon>
        <taxon>Poales</taxon>
        <taxon>Poaceae</taxon>
        <taxon>BOP clade</taxon>
        <taxon>Oryzoideae</taxon>
        <taxon>Oryzeae</taxon>
        <taxon>Oryzinae</taxon>
        <taxon>Oryza</taxon>
        <taxon>Oryza meyeriana</taxon>
    </lineage>
</organism>
<evidence type="ECO:0000313" key="2">
    <source>
        <dbReference type="Proteomes" id="UP000479710"/>
    </source>
</evidence>
<dbReference type="EMBL" id="SPHZ02000010">
    <property type="protein sequence ID" value="KAF0896395.1"/>
    <property type="molecule type" value="Genomic_DNA"/>
</dbReference>
<accession>A0A6G1C6V6</accession>
<proteinExistence type="predicted"/>